<comment type="caution">
    <text evidence="2">The sequence shown here is derived from an EMBL/GenBank/DDBJ whole genome shotgun (WGS) entry which is preliminary data.</text>
</comment>
<accession>A0ABN9YAR8</accession>
<evidence type="ECO:0000256" key="1">
    <source>
        <dbReference type="SAM" id="MobiDB-lite"/>
    </source>
</evidence>
<gene>
    <name evidence="2" type="ORF">PCOR1329_LOCUS84142</name>
</gene>
<feature type="compositionally biased region" description="Low complexity" evidence="1">
    <location>
        <begin position="734"/>
        <end position="743"/>
    </location>
</feature>
<feature type="region of interest" description="Disordered" evidence="1">
    <location>
        <begin position="694"/>
        <end position="743"/>
    </location>
</feature>
<feature type="region of interest" description="Disordered" evidence="1">
    <location>
        <begin position="405"/>
        <end position="428"/>
    </location>
</feature>
<evidence type="ECO:0000313" key="2">
    <source>
        <dbReference type="EMBL" id="CAK0909824.1"/>
    </source>
</evidence>
<protein>
    <submittedName>
        <fullName evidence="2">Uncharacterized protein</fullName>
    </submittedName>
</protein>
<evidence type="ECO:0000313" key="3">
    <source>
        <dbReference type="Proteomes" id="UP001189429"/>
    </source>
</evidence>
<dbReference type="Proteomes" id="UP001189429">
    <property type="component" value="Unassembled WGS sequence"/>
</dbReference>
<feature type="non-terminal residue" evidence="2">
    <location>
        <position position="919"/>
    </location>
</feature>
<feature type="compositionally biased region" description="Basic and acidic residues" evidence="1">
    <location>
        <begin position="706"/>
        <end position="720"/>
    </location>
</feature>
<name>A0ABN9YAR8_9DINO</name>
<keyword evidence="3" id="KW-1185">Reference proteome</keyword>
<feature type="compositionally biased region" description="Low complexity" evidence="1">
    <location>
        <begin position="584"/>
        <end position="597"/>
    </location>
</feature>
<organism evidence="2 3">
    <name type="scientific">Prorocentrum cordatum</name>
    <dbReference type="NCBI Taxonomy" id="2364126"/>
    <lineage>
        <taxon>Eukaryota</taxon>
        <taxon>Sar</taxon>
        <taxon>Alveolata</taxon>
        <taxon>Dinophyceae</taxon>
        <taxon>Prorocentrales</taxon>
        <taxon>Prorocentraceae</taxon>
        <taxon>Prorocentrum</taxon>
    </lineage>
</organism>
<feature type="region of interest" description="Disordered" evidence="1">
    <location>
        <begin position="257"/>
        <end position="290"/>
    </location>
</feature>
<feature type="region of interest" description="Disordered" evidence="1">
    <location>
        <begin position="577"/>
        <end position="630"/>
    </location>
</feature>
<sequence length="919" mass="93762">MSPPRRGAEAAAPDPAASLAAMSYRVGALLERGLVGLGLRAAPASARRHALVAFDSGRPHLRVLDAAALDLLGAKAEALLRRTLTRFEDYAKIKVLPSSEAQMRVAEVLGLGEDICSSAAGDFMFANLIPDVDKTQGKLKPGLWLSRLLVLEAKLVNTTWKCKGNRPAKALNPTVGMVLQGFTRMISMAVNLGATMLRGAWRAMIARAGPQWGPRSVLTGYGVEMIGGGAIFADKGAIAAVAGGLDGLDSADSARGLTMQESRARRWRSGGGSRPGGDSRESGAVPESKIDARGRGFDVATFFERGAAPDLQTKTRGHAGEELPPLWRPVPRALRYSRGPPLPFERASLLFAKQAGGFQDEDGGGQQSKRARLGLGTDDLGLRAASWRPAPGAPWLPRPVPLLLPAGRSREQDEPQLAPAKRPRRTASDVVLGLSAAGLRELGLVQDPEDAQAREEALAVAGGQLRPQHPPADPAGSWHCAPLFAQPTATVSRLTLEPALQAAREARVKAFEEEKAREEARLEVARKLEEAREEGRREEAKRQAEESARREKAVAQAASKAAAARLLADDRKGIVFEEGRPGDAPALATKSGAAASSTGDVSMKSSASLTPKEATPKAEAEGDEQDDKVEVKDADTLWRVNIEAVYRRKNPKLVGKVPELIKKYKDQQKSLAVLYAKVCRQYELDPTVMWATRKQEEPTEDDDADGGFKDNAFDAGDEKPSSAGKAGPEPGQDSSAPAGAASAGVGGGAGSLAGLFGGAGGSLFGDAPSGGSGSGSGGGLFGGASGGSIFSAKADGGSTGGGSLFSFGAADAGAASGGAASSGATAASLFAFGAAPAAGAPAADAPSGAAPSLFTFGGPAVADGSAAPAAAGGAVADAAASIFGAGGGKSIFGAAPEEAATGKAAAAAPAAGLFGALAA</sequence>
<dbReference type="EMBL" id="CAUYUJ010022270">
    <property type="protein sequence ID" value="CAK0909824.1"/>
    <property type="molecule type" value="Genomic_DNA"/>
</dbReference>
<feature type="compositionally biased region" description="Polar residues" evidence="1">
    <location>
        <begin position="598"/>
        <end position="609"/>
    </location>
</feature>
<feature type="region of interest" description="Disordered" evidence="1">
    <location>
        <begin position="530"/>
        <end position="553"/>
    </location>
</feature>
<proteinExistence type="predicted"/>
<reference evidence="2" key="1">
    <citation type="submission" date="2023-10" db="EMBL/GenBank/DDBJ databases">
        <authorList>
            <person name="Chen Y."/>
            <person name="Shah S."/>
            <person name="Dougan E. K."/>
            <person name="Thang M."/>
            <person name="Chan C."/>
        </authorList>
    </citation>
    <scope>NUCLEOTIDE SEQUENCE [LARGE SCALE GENOMIC DNA]</scope>
</reference>